<evidence type="ECO:0000256" key="7">
    <source>
        <dbReference type="SAM" id="MobiDB-lite"/>
    </source>
</evidence>
<feature type="transmembrane region" description="Helical" evidence="8">
    <location>
        <begin position="89"/>
        <end position="108"/>
    </location>
</feature>
<sequence length="459" mass="49359">MARHSAADPTPINATEAEPLLGTSFEEDSRLNSSSNRIPDSDDIGGPGQEKIAFRMAAAAWSFVVLGLFVSTIGVTIPHIQEDYRLTDIHVSAIFLVGPVGYCLASSLSNRVHLRFGQRGIAVLGPACHLLYAVTGALHPPFPVFLLATGVGSLGVGLLDGSWCAWVAGLESANTLSGILHGSFSVGAAICPYLAGIMLSANEGLWYQWFYVLSIASALELLILCLAFRHEDSKRYHSSKCYSAPGASNDKINQREVLKYSATWVYAAYLLADVGTESTVSGWVVAFMLRVRNNSTYASSICSSGFWAGMAVGRVALGVVTDKLGARRAVVLYLALAPVFVILFMLVRVLWVSVLSMSLIGFLMGPLFPSCIVQLVHFLPKELHISAVSFVASIGQIGGAILPYLLGAITQVIGLWVFPYMLLAQFSAMLLLWILSLRLSRNDEVGEQAGGESDHPEQD</sequence>
<evidence type="ECO:0000256" key="5">
    <source>
        <dbReference type="ARBA" id="ARBA00022989"/>
    </source>
</evidence>
<evidence type="ECO:0000313" key="10">
    <source>
        <dbReference type="EMBL" id="WQF82369.1"/>
    </source>
</evidence>
<dbReference type="EMBL" id="CP137308">
    <property type="protein sequence ID" value="WQF82369.1"/>
    <property type="molecule type" value="Genomic_DNA"/>
</dbReference>
<feature type="transmembrane region" description="Helical" evidence="8">
    <location>
        <begin position="357"/>
        <end position="376"/>
    </location>
</feature>
<dbReference type="FunFam" id="1.20.1250.20:FF:000286">
    <property type="entry name" value="MFS efflux transporter"/>
    <property type="match status" value="1"/>
</dbReference>
<dbReference type="KEGG" id="cdet:87943886"/>
<feature type="domain" description="Major facilitator superfamily (MFS) profile" evidence="9">
    <location>
        <begin position="55"/>
        <end position="442"/>
    </location>
</feature>
<dbReference type="GeneID" id="87943886"/>
<dbReference type="AlphaFoldDB" id="A0AAX4IG97"/>
<keyword evidence="6 8" id="KW-0472">Membrane</keyword>
<dbReference type="PANTHER" id="PTHR23514:SF3">
    <property type="entry name" value="BYPASS OF STOP CODON PROTEIN 6"/>
    <property type="match status" value="1"/>
</dbReference>
<keyword evidence="5 8" id="KW-1133">Transmembrane helix</keyword>
<evidence type="ECO:0000256" key="3">
    <source>
        <dbReference type="ARBA" id="ARBA00022448"/>
    </source>
</evidence>
<evidence type="ECO:0000256" key="8">
    <source>
        <dbReference type="SAM" id="Phobius"/>
    </source>
</evidence>
<feature type="transmembrane region" description="Helical" evidence="8">
    <location>
        <begin position="179"/>
        <end position="200"/>
    </location>
</feature>
<evidence type="ECO:0000313" key="11">
    <source>
        <dbReference type="Proteomes" id="UP001322277"/>
    </source>
</evidence>
<feature type="transmembrane region" description="Helical" evidence="8">
    <location>
        <begin position="58"/>
        <end position="77"/>
    </location>
</feature>
<dbReference type="InterPro" id="IPR020846">
    <property type="entry name" value="MFS_dom"/>
</dbReference>
<dbReference type="InterPro" id="IPR051788">
    <property type="entry name" value="MFS_Transporter"/>
</dbReference>
<evidence type="ECO:0000256" key="2">
    <source>
        <dbReference type="ARBA" id="ARBA00008335"/>
    </source>
</evidence>
<evidence type="ECO:0000256" key="1">
    <source>
        <dbReference type="ARBA" id="ARBA00004127"/>
    </source>
</evidence>
<feature type="transmembrane region" description="Helical" evidence="8">
    <location>
        <begin position="329"/>
        <end position="351"/>
    </location>
</feature>
<dbReference type="PROSITE" id="PS50850">
    <property type="entry name" value="MFS"/>
    <property type="match status" value="1"/>
</dbReference>
<name>A0AAX4IG97_9PEZI</name>
<proteinExistence type="inferred from homology"/>
<dbReference type="SUPFAM" id="SSF103473">
    <property type="entry name" value="MFS general substrate transporter"/>
    <property type="match status" value="1"/>
</dbReference>
<dbReference type="Gene3D" id="1.20.1250.20">
    <property type="entry name" value="MFS general substrate transporter like domains"/>
    <property type="match status" value="2"/>
</dbReference>
<dbReference type="GO" id="GO:0012505">
    <property type="term" value="C:endomembrane system"/>
    <property type="evidence" value="ECO:0007669"/>
    <property type="project" value="UniProtKB-SubCell"/>
</dbReference>
<evidence type="ECO:0000256" key="6">
    <source>
        <dbReference type="ARBA" id="ARBA00023136"/>
    </source>
</evidence>
<dbReference type="PANTHER" id="PTHR23514">
    <property type="entry name" value="BYPASS OF STOP CODON PROTEIN 6"/>
    <property type="match status" value="1"/>
</dbReference>
<accession>A0AAX4IG97</accession>
<reference evidence="11" key="1">
    <citation type="journal article" date="2023" name="bioRxiv">
        <title>Complete genome of the Medicago anthracnose fungus, Colletotrichum destructivum, reveals a mini-chromosome-like region within a core chromosome.</title>
        <authorList>
            <person name="Lapalu N."/>
            <person name="Simon A."/>
            <person name="Lu A."/>
            <person name="Plaumann P.-L."/>
            <person name="Amselem J."/>
            <person name="Pigne S."/>
            <person name="Auger A."/>
            <person name="Koch C."/>
            <person name="Dallery J.-F."/>
            <person name="O'Connell R.J."/>
        </authorList>
    </citation>
    <scope>NUCLEOTIDE SEQUENCE [LARGE SCALE GENOMIC DNA]</scope>
    <source>
        <strain evidence="11">CBS 520.97</strain>
    </source>
</reference>
<feature type="transmembrane region" description="Helical" evidence="8">
    <location>
        <begin position="120"/>
        <end position="138"/>
    </location>
</feature>
<gene>
    <name evidence="10" type="ORF">CDEST_07383</name>
</gene>
<dbReference type="GO" id="GO:0016020">
    <property type="term" value="C:membrane"/>
    <property type="evidence" value="ECO:0007669"/>
    <property type="project" value="TreeGrafter"/>
</dbReference>
<feature type="region of interest" description="Disordered" evidence="7">
    <location>
        <begin position="25"/>
        <end position="44"/>
    </location>
</feature>
<keyword evidence="3" id="KW-0813">Transport</keyword>
<organism evidence="10 11">
    <name type="scientific">Colletotrichum destructivum</name>
    <dbReference type="NCBI Taxonomy" id="34406"/>
    <lineage>
        <taxon>Eukaryota</taxon>
        <taxon>Fungi</taxon>
        <taxon>Dikarya</taxon>
        <taxon>Ascomycota</taxon>
        <taxon>Pezizomycotina</taxon>
        <taxon>Sordariomycetes</taxon>
        <taxon>Hypocreomycetidae</taxon>
        <taxon>Glomerellales</taxon>
        <taxon>Glomerellaceae</taxon>
        <taxon>Colletotrichum</taxon>
        <taxon>Colletotrichum destructivum species complex</taxon>
    </lineage>
</organism>
<dbReference type="InterPro" id="IPR036259">
    <property type="entry name" value="MFS_trans_sf"/>
</dbReference>
<evidence type="ECO:0000259" key="9">
    <source>
        <dbReference type="PROSITE" id="PS50850"/>
    </source>
</evidence>
<feature type="transmembrane region" description="Helical" evidence="8">
    <location>
        <begin position="144"/>
        <end position="167"/>
    </location>
</feature>
<feature type="transmembrane region" description="Helical" evidence="8">
    <location>
        <begin position="412"/>
        <end position="435"/>
    </location>
</feature>
<keyword evidence="11" id="KW-1185">Reference proteome</keyword>
<keyword evidence="4 8" id="KW-0812">Transmembrane</keyword>
<dbReference type="Proteomes" id="UP001322277">
    <property type="component" value="Chromosome 4"/>
</dbReference>
<evidence type="ECO:0000256" key="4">
    <source>
        <dbReference type="ARBA" id="ARBA00022692"/>
    </source>
</evidence>
<dbReference type="Pfam" id="PF07690">
    <property type="entry name" value="MFS_1"/>
    <property type="match status" value="2"/>
</dbReference>
<comment type="subcellular location">
    <subcellularLocation>
        <location evidence="1">Endomembrane system</location>
        <topology evidence="1">Multi-pass membrane protein</topology>
    </subcellularLocation>
</comment>
<dbReference type="RefSeq" id="XP_062779593.1">
    <property type="nucleotide sequence ID" value="XM_062923542.1"/>
</dbReference>
<feature type="transmembrane region" description="Helical" evidence="8">
    <location>
        <begin position="206"/>
        <end position="228"/>
    </location>
</feature>
<dbReference type="GO" id="GO:0022857">
    <property type="term" value="F:transmembrane transporter activity"/>
    <property type="evidence" value="ECO:0007669"/>
    <property type="project" value="InterPro"/>
</dbReference>
<feature type="transmembrane region" description="Helical" evidence="8">
    <location>
        <begin position="297"/>
        <end position="317"/>
    </location>
</feature>
<feature type="transmembrane region" description="Helical" evidence="8">
    <location>
        <begin position="383"/>
        <end position="406"/>
    </location>
</feature>
<comment type="similarity">
    <text evidence="2">Belongs to the major facilitator superfamily.</text>
</comment>
<protein>
    <submittedName>
        <fullName evidence="10">Major facilitator superfamily, MFS transporter superfamily</fullName>
    </submittedName>
</protein>
<feature type="transmembrane region" description="Helical" evidence="8">
    <location>
        <begin position="264"/>
        <end position="285"/>
    </location>
</feature>
<dbReference type="InterPro" id="IPR011701">
    <property type="entry name" value="MFS"/>
</dbReference>